<keyword evidence="1" id="KW-0472">Membrane</keyword>
<dbReference type="EMBL" id="JACXAH010000002">
    <property type="protein sequence ID" value="MBD1370833.1"/>
    <property type="molecule type" value="Genomic_DNA"/>
</dbReference>
<evidence type="ECO:0000313" key="2">
    <source>
        <dbReference type="EMBL" id="MBD1370833.1"/>
    </source>
</evidence>
<organism evidence="2 3">
    <name type="scientific">Polycladospora coralii</name>
    <dbReference type="NCBI Taxonomy" id="2771432"/>
    <lineage>
        <taxon>Bacteria</taxon>
        <taxon>Bacillati</taxon>
        <taxon>Bacillota</taxon>
        <taxon>Bacilli</taxon>
        <taxon>Bacillales</taxon>
        <taxon>Thermoactinomycetaceae</taxon>
        <taxon>Polycladospora</taxon>
    </lineage>
</organism>
<keyword evidence="1" id="KW-0812">Transmembrane</keyword>
<evidence type="ECO:0000256" key="1">
    <source>
        <dbReference type="SAM" id="Phobius"/>
    </source>
</evidence>
<dbReference type="CDD" id="cd16428">
    <property type="entry name" value="TcpC_C"/>
    <property type="match status" value="1"/>
</dbReference>
<dbReference type="AlphaFoldDB" id="A0A926NCD7"/>
<dbReference type="CDD" id="cd16386">
    <property type="entry name" value="TcpC_N"/>
    <property type="match status" value="1"/>
</dbReference>
<dbReference type="Pfam" id="PF12642">
    <property type="entry name" value="TpcC"/>
    <property type="match status" value="1"/>
</dbReference>
<proteinExistence type="predicted"/>
<dbReference type="Gene3D" id="3.10.450.540">
    <property type="match status" value="2"/>
</dbReference>
<dbReference type="InterPro" id="IPR035628">
    <property type="entry name" value="TcpC_C"/>
</dbReference>
<gene>
    <name evidence="2" type="ORF">IC620_00465</name>
</gene>
<dbReference type="RefSeq" id="WP_191139258.1">
    <property type="nucleotide sequence ID" value="NZ_JACXAG020000002.1"/>
</dbReference>
<name>A0A926NCD7_9BACL</name>
<keyword evidence="1" id="KW-1133">Transmembrane helix</keyword>
<accession>A0A926NCD7</accession>
<dbReference type="Proteomes" id="UP000661691">
    <property type="component" value="Unassembled WGS sequence"/>
</dbReference>
<reference evidence="2" key="1">
    <citation type="submission" date="2020-09" db="EMBL/GenBank/DDBJ databases">
        <title>A novel bacterium of genus Hazenella, isolated from South China Sea.</title>
        <authorList>
            <person name="Huang H."/>
            <person name="Mo K."/>
            <person name="Hu Y."/>
        </authorList>
    </citation>
    <scope>NUCLEOTIDE SEQUENCE</scope>
    <source>
        <strain evidence="2">IB182357</strain>
    </source>
</reference>
<comment type="caution">
    <text evidence="2">The sequence shown here is derived from an EMBL/GenBank/DDBJ whole genome shotgun (WGS) entry which is preliminary data.</text>
</comment>
<protein>
    <submittedName>
        <fullName evidence="2">Conjugal transfer protein</fullName>
    </submittedName>
</protein>
<sequence>MRSHMKQKGMRFLFWGVILYTALSTTVVWLLQFQLIPSPSSSNPVQAEQQEQKPAINVSETAFAEQFTREYLFWTRGNEEARAERLKSFWKPKMDVQGGLSFDDAAWNSYTRNVDVWEVKERADGSSIKDLIVFAETVLTNVNNEQQQKRVDRYLAVAIRPAGETYIVVETPHFVPAPIATVTESVVTEEEVKKAVPDQIRLEVEKFVTSYWKVYTTGSPEEIGYFHKDNTPVEGLTGVVRFEKLENLKVYQNEEDIYDVEFDVRLTDLASEAELITHYTVHLIQEGDRWYLTQIREGEVDSK</sequence>
<keyword evidence="3" id="KW-1185">Reference proteome</keyword>
<dbReference type="InterPro" id="IPR024735">
    <property type="entry name" value="TcpC"/>
</dbReference>
<evidence type="ECO:0000313" key="3">
    <source>
        <dbReference type="Proteomes" id="UP000661691"/>
    </source>
</evidence>
<feature type="transmembrane region" description="Helical" evidence="1">
    <location>
        <begin position="12"/>
        <end position="31"/>
    </location>
</feature>